<dbReference type="Gene3D" id="3.30.70.1690">
    <property type="match status" value="1"/>
</dbReference>
<dbReference type="EMBL" id="JARTLD010000025">
    <property type="protein sequence ID" value="MED5017596.1"/>
    <property type="molecule type" value="Genomic_DNA"/>
</dbReference>
<sequence>MNDSIEMRNRRIYRLIEADDIDQAPKRFRMCIHPADHEGDTTGLAELRASASGQFSRGGLKYMKRVIPEHPITIVDLRQECHGFVNGKAMSWYGEDNTANRGLTREEVLSLEKQNLEGVRQEEKVIFDYLEGKSLLCEEEIEGPRTVQSEAELAESEGLGYYRFCVTDHHRPPDEVVDQFIQFVKALPDGGWLHFHCRGGVGRATSFILMYDMMRNADHVSLQDILRRQQKIGGRDMYRMSPNDGEELYKAAIDRLDFIRKFYEYCASRHGDYDTGWSEWLHSQRDIS</sequence>
<gene>
    <name evidence="2" type="ORF">P9847_09810</name>
</gene>
<dbReference type="InterPro" id="IPR029021">
    <property type="entry name" value="Prot-tyrosine_phosphatase-like"/>
</dbReference>
<evidence type="ECO:0000313" key="2">
    <source>
        <dbReference type="EMBL" id="MED5017596.1"/>
    </source>
</evidence>
<dbReference type="PROSITE" id="PS50056">
    <property type="entry name" value="TYR_PHOSPHATASE_2"/>
    <property type="match status" value="1"/>
</dbReference>
<protein>
    <recommendedName>
        <fullName evidence="1">Tyrosine specific protein phosphatases domain-containing protein</fullName>
    </recommendedName>
</protein>
<dbReference type="InterPro" id="IPR000387">
    <property type="entry name" value="Tyr_Pase_dom"/>
</dbReference>
<dbReference type="RefSeq" id="WP_328277363.1">
    <property type="nucleotide sequence ID" value="NZ_JARTLD010000025.1"/>
</dbReference>
<organism evidence="2 3">
    <name type="scientific">Paenibacillus chibensis</name>
    <dbReference type="NCBI Taxonomy" id="59846"/>
    <lineage>
        <taxon>Bacteria</taxon>
        <taxon>Bacillati</taxon>
        <taxon>Bacillota</taxon>
        <taxon>Bacilli</taxon>
        <taxon>Bacillales</taxon>
        <taxon>Paenibacillaceae</taxon>
        <taxon>Paenibacillus</taxon>
    </lineage>
</organism>
<proteinExistence type="predicted"/>
<comment type="caution">
    <text evidence="2">The sequence shown here is derived from an EMBL/GenBank/DDBJ whole genome shotgun (WGS) entry which is preliminary data.</text>
</comment>
<dbReference type="Gene3D" id="3.90.190.10">
    <property type="entry name" value="Protein tyrosine phosphatase superfamily"/>
    <property type="match status" value="1"/>
</dbReference>
<dbReference type="SMART" id="SM01301">
    <property type="entry name" value="PTPlike_phytase"/>
    <property type="match status" value="1"/>
</dbReference>
<dbReference type="Pfam" id="PF14566">
    <property type="entry name" value="PTPlike_phytase"/>
    <property type="match status" value="1"/>
</dbReference>
<evidence type="ECO:0000313" key="3">
    <source>
        <dbReference type="Proteomes" id="UP001343257"/>
    </source>
</evidence>
<dbReference type="Proteomes" id="UP001343257">
    <property type="component" value="Unassembled WGS sequence"/>
</dbReference>
<dbReference type="SUPFAM" id="SSF52799">
    <property type="entry name" value="(Phosphotyrosine protein) phosphatases II"/>
    <property type="match status" value="1"/>
</dbReference>
<reference evidence="2 3" key="1">
    <citation type="submission" date="2023-03" db="EMBL/GenBank/DDBJ databases">
        <title>Bacillus Genome Sequencing.</title>
        <authorList>
            <person name="Dunlap C."/>
        </authorList>
    </citation>
    <scope>NUCLEOTIDE SEQUENCE [LARGE SCALE GENOMIC DNA]</scope>
    <source>
        <strain evidence="2 3">NRS-52</strain>
    </source>
</reference>
<keyword evidence="3" id="KW-1185">Reference proteome</keyword>
<name>A0ABU6PRU1_9BACL</name>
<evidence type="ECO:0000259" key="1">
    <source>
        <dbReference type="PROSITE" id="PS50056"/>
    </source>
</evidence>
<accession>A0ABU6PRU1</accession>
<feature type="domain" description="Tyrosine specific protein phosphatases" evidence="1">
    <location>
        <begin position="178"/>
        <end position="230"/>
    </location>
</feature>